<feature type="binding site" evidence="11">
    <location>
        <position position="202"/>
    </location>
    <ligand>
        <name>NADP(+)</name>
        <dbReference type="ChEBI" id="CHEBI:58349"/>
    </ligand>
</feature>
<feature type="binding site" evidence="11">
    <location>
        <position position="265"/>
    </location>
    <ligand>
        <name>substrate</name>
    </ligand>
</feature>
<protein>
    <recommendedName>
        <fullName evidence="9">Riboflavin biosynthesis protein RibD</fullName>
    </recommendedName>
    <domain>
        <recommendedName>
            <fullName evidence="9">Diaminohydroxyphosphoribosylaminopyrimidine deaminase</fullName>
            <shortName evidence="9">DRAP deaminase</shortName>
            <ecNumber evidence="9">3.5.4.26</ecNumber>
        </recommendedName>
        <alternativeName>
            <fullName evidence="9">Riboflavin-specific deaminase</fullName>
        </alternativeName>
    </domain>
    <domain>
        <recommendedName>
            <fullName evidence="9">5-amino-6-(5-phosphoribosylamino)uracil reductase</fullName>
            <ecNumber evidence="9">1.1.1.193</ecNumber>
        </recommendedName>
        <alternativeName>
            <fullName evidence="9">HTP reductase</fullName>
        </alternativeName>
    </domain>
</protein>
<dbReference type="Proteomes" id="UP000297225">
    <property type="component" value="Unassembled WGS sequence"/>
</dbReference>
<feature type="active site" description="Proton donor" evidence="10">
    <location>
        <position position="47"/>
    </location>
</feature>
<comment type="function">
    <text evidence="1 9">Converts 2,5-diamino-6-(ribosylamino)-4(3h)-pyrimidinone 5'-phosphate into 5-amino-6-(ribosylamino)-2,4(1h,3h)-pyrimidinedione 5'-phosphate.</text>
</comment>
<comment type="cofactor">
    <cofactor evidence="9 12">
        <name>Zn(2+)</name>
        <dbReference type="ChEBI" id="CHEBI:29105"/>
    </cofactor>
    <text evidence="9 12">Binds 1 zinc ion.</text>
</comment>
<evidence type="ECO:0000256" key="8">
    <source>
        <dbReference type="ARBA" id="ARBA00023268"/>
    </source>
</evidence>
<dbReference type="UniPathway" id="UPA00275">
    <property type="reaction ID" value="UER00401"/>
</dbReference>
<keyword evidence="7 9" id="KW-0560">Oxidoreductase</keyword>
<comment type="pathway">
    <text evidence="2 9">Cofactor biosynthesis; riboflavin biosynthesis; 5-amino-6-(D-ribitylamino)uracil from GTP: step 2/4.</text>
</comment>
<dbReference type="InterPro" id="IPR004794">
    <property type="entry name" value="Eubact_RibD"/>
</dbReference>
<dbReference type="PANTHER" id="PTHR38011:SF7">
    <property type="entry name" value="2,5-DIAMINO-6-RIBOSYLAMINO-4(3H)-PYRIMIDINONE 5'-PHOSPHATE REDUCTASE"/>
    <property type="match status" value="1"/>
</dbReference>
<dbReference type="EC" id="3.5.4.26" evidence="9"/>
<feature type="binding site" evidence="12">
    <location>
        <position position="45"/>
    </location>
    <ligand>
        <name>Zn(2+)</name>
        <dbReference type="ChEBI" id="CHEBI:29105"/>
        <note>catalytic</note>
    </ligand>
</feature>
<evidence type="ECO:0000313" key="13">
    <source>
        <dbReference type="EMBL" id="TFH96338.1"/>
    </source>
</evidence>
<evidence type="ECO:0000256" key="1">
    <source>
        <dbReference type="ARBA" id="ARBA00002151"/>
    </source>
</evidence>
<dbReference type="InterPro" id="IPR024072">
    <property type="entry name" value="DHFR-like_dom_sf"/>
</dbReference>
<evidence type="ECO:0000256" key="5">
    <source>
        <dbReference type="ARBA" id="ARBA00007417"/>
    </source>
</evidence>
<dbReference type="Gene3D" id="3.40.430.10">
    <property type="entry name" value="Dihydrofolate Reductase, subunit A"/>
    <property type="match status" value="1"/>
</dbReference>
<evidence type="ECO:0000256" key="6">
    <source>
        <dbReference type="ARBA" id="ARBA00022857"/>
    </source>
</evidence>
<feature type="binding site" evidence="12">
    <location>
        <position position="74"/>
    </location>
    <ligand>
        <name>Zn(2+)</name>
        <dbReference type="ChEBI" id="CHEBI:29105"/>
        <note>catalytic</note>
    </ligand>
</feature>
<feature type="binding site" evidence="11">
    <location>
        <position position="198"/>
    </location>
    <ligand>
        <name>NADP(+)</name>
        <dbReference type="ChEBI" id="CHEBI:58349"/>
    </ligand>
</feature>
<dbReference type="AlphaFoldDB" id="A0A4Y8WQH8"/>
<dbReference type="PROSITE" id="PS51747">
    <property type="entry name" value="CYT_DCMP_DEAMINASES_2"/>
    <property type="match status" value="1"/>
</dbReference>
<dbReference type="PANTHER" id="PTHR38011">
    <property type="entry name" value="DIHYDROFOLATE REDUCTASE FAMILY PROTEIN (AFU_ORTHOLOGUE AFUA_8G06820)"/>
    <property type="match status" value="1"/>
</dbReference>
<evidence type="ECO:0000256" key="12">
    <source>
        <dbReference type="PIRSR" id="PIRSR006769-3"/>
    </source>
</evidence>
<dbReference type="GO" id="GO:0046872">
    <property type="term" value="F:metal ion binding"/>
    <property type="evidence" value="ECO:0007669"/>
    <property type="project" value="UniProtKB-KW"/>
</dbReference>
<dbReference type="InterPro" id="IPR002734">
    <property type="entry name" value="RibDG_C"/>
</dbReference>
<evidence type="ECO:0000256" key="11">
    <source>
        <dbReference type="PIRSR" id="PIRSR006769-2"/>
    </source>
</evidence>
<comment type="catalytic activity">
    <reaction evidence="9">
        <text>5-amino-6-(5-phospho-D-ribitylamino)uracil + NADP(+) = 5-amino-6-(5-phospho-D-ribosylamino)uracil + NADPH + H(+)</text>
        <dbReference type="Rhea" id="RHEA:17845"/>
        <dbReference type="ChEBI" id="CHEBI:15378"/>
        <dbReference type="ChEBI" id="CHEBI:57783"/>
        <dbReference type="ChEBI" id="CHEBI:58349"/>
        <dbReference type="ChEBI" id="CHEBI:58421"/>
        <dbReference type="ChEBI" id="CHEBI:58453"/>
        <dbReference type="EC" id="1.1.1.193"/>
    </reaction>
</comment>
<dbReference type="GO" id="GO:0008703">
    <property type="term" value="F:5-amino-6-(5-phosphoribosylamino)uracil reductase activity"/>
    <property type="evidence" value="ECO:0007669"/>
    <property type="project" value="UniProtKB-EC"/>
</dbReference>
<keyword evidence="9 12" id="KW-0862">Zinc</keyword>
<dbReference type="EMBL" id="SPNC01000023">
    <property type="protein sequence ID" value="TFH96338.1"/>
    <property type="molecule type" value="Genomic_DNA"/>
</dbReference>
<dbReference type="Gene3D" id="3.40.140.10">
    <property type="entry name" value="Cytidine Deaminase, domain 2"/>
    <property type="match status" value="1"/>
</dbReference>
<evidence type="ECO:0000256" key="2">
    <source>
        <dbReference type="ARBA" id="ARBA00004882"/>
    </source>
</evidence>
<comment type="catalytic activity">
    <reaction evidence="9">
        <text>2,5-diamino-6-hydroxy-4-(5-phosphoribosylamino)-pyrimidine + H2O + H(+) = 5-amino-6-(5-phospho-D-ribosylamino)uracil + NH4(+)</text>
        <dbReference type="Rhea" id="RHEA:21868"/>
        <dbReference type="ChEBI" id="CHEBI:15377"/>
        <dbReference type="ChEBI" id="CHEBI:15378"/>
        <dbReference type="ChEBI" id="CHEBI:28938"/>
        <dbReference type="ChEBI" id="CHEBI:58453"/>
        <dbReference type="ChEBI" id="CHEBI:58614"/>
        <dbReference type="EC" id="3.5.4.26"/>
    </reaction>
</comment>
<feature type="binding site" evidence="11">
    <location>
        <position position="153"/>
    </location>
    <ligand>
        <name>NADP(+)</name>
        <dbReference type="ChEBI" id="CHEBI:58349"/>
    </ligand>
</feature>
<proteinExistence type="inferred from homology"/>
<evidence type="ECO:0000256" key="7">
    <source>
        <dbReference type="ARBA" id="ARBA00023002"/>
    </source>
</evidence>
<feature type="binding site" evidence="11">
    <location>
        <position position="186"/>
    </location>
    <ligand>
        <name>substrate</name>
    </ligand>
</feature>
<dbReference type="Pfam" id="PF00383">
    <property type="entry name" value="dCMP_cyt_deam_1"/>
    <property type="match status" value="1"/>
</dbReference>
<dbReference type="OrthoDB" id="9800865at2"/>
<keyword evidence="14" id="KW-1185">Reference proteome</keyword>
<dbReference type="NCBIfam" id="TIGR00326">
    <property type="entry name" value="eubact_ribD"/>
    <property type="match status" value="1"/>
</dbReference>
<evidence type="ECO:0000256" key="10">
    <source>
        <dbReference type="PIRSR" id="PIRSR006769-1"/>
    </source>
</evidence>
<dbReference type="InterPro" id="IPR016193">
    <property type="entry name" value="Cytidine_deaminase-like"/>
</dbReference>
<dbReference type="EC" id="1.1.1.193" evidence="9"/>
<comment type="pathway">
    <text evidence="3 9">Cofactor biosynthesis; riboflavin biosynthesis; 5-amino-6-(D-ribitylamino)uracil from GTP: step 3/4.</text>
</comment>
<evidence type="ECO:0000256" key="9">
    <source>
        <dbReference type="PIRNR" id="PIRNR006769"/>
    </source>
</evidence>
<dbReference type="CDD" id="cd01284">
    <property type="entry name" value="Riboflavin_deaminase-reductase"/>
    <property type="match status" value="1"/>
</dbReference>
<organism evidence="13 14">
    <name type="scientific">Porphyromonas levii</name>
    <dbReference type="NCBI Taxonomy" id="28114"/>
    <lineage>
        <taxon>Bacteria</taxon>
        <taxon>Pseudomonadati</taxon>
        <taxon>Bacteroidota</taxon>
        <taxon>Bacteroidia</taxon>
        <taxon>Bacteroidales</taxon>
        <taxon>Porphyromonadaceae</taxon>
        <taxon>Porphyromonas</taxon>
    </lineage>
</organism>
<feature type="binding site" evidence="11">
    <location>
        <begin position="267"/>
        <end position="273"/>
    </location>
    <ligand>
        <name>NADP(+)</name>
        <dbReference type="ChEBI" id="CHEBI:58349"/>
    </ligand>
</feature>
<evidence type="ECO:0000256" key="3">
    <source>
        <dbReference type="ARBA" id="ARBA00004910"/>
    </source>
</evidence>
<keyword evidence="8" id="KW-0511">Multifunctional enzyme</keyword>
<dbReference type="STRING" id="1122973.GCA_000379925_01191"/>
<keyword evidence="9 12" id="KW-0479">Metal-binding</keyword>
<dbReference type="InterPro" id="IPR002125">
    <property type="entry name" value="CMP_dCMP_dom"/>
</dbReference>
<dbReference type="GO" id="GO:0009231">
    <property type="term" value="P:riboflavin biosynthetic process"/>
    <property type="evidence" value="ECO:0007669"/>
    <property type="project" value="UniProtKB-UniPathway"/>
</dbReference>
<feature type="binding site" evidence="11">
    <location>
        <position position="209"/>
    </location>
    <ligand>
        <name>substrate</name>
    </ligand>
</feature>
<feature type="binding site" evidence="11">
    <location>
        <position position="206"/>
    </location>
    <ligand>
        <name>substrate</name>
    </ligand>
</feature>
<dbReference type="SUPFAM" id="SSF53927">
    <property type="entry name" value="Cytidine deaminase-like"/>
    <property type="match status" value="1"/>
</dbReference>
<keyword evidence="6 9" id="KW-0521">NADP</keyword>
<comment type="caution">
    <text evidence="13">The sequence shown here is derived from an EMBL/GenBank/DDBJ whole genome shotgun (WGS) entry which is preliminary data.</text>
</comment>
<dbReference type="Pfam" id="PF01872">
    <property type="entry name" value="RibD_C"/>
    <property type="match status" value="1"/>
</dbReference>
<gene>
    <name evidence="13" type="primary">ribD</name>
    <name evidence="13" type="ORF">E4P47_02575</name>
</gene>
<feature type="binding site" evidence="12">
    <location>
        <position position="83"/>
    </location>
    <ligand>
        <name>Zn(2+)</name>
        <dbReference type="ChEBI" id="CHEBI:29105"/>
        <note>catalytic</note>
    </ligand>
</feature>
<dbReference type="GO" id="GO:0008835">
    <property type="term" value="F:diaminohydroxyphosphoribosylaminopyrimidine deaminase activity"/>
    <property type="evidence" value="ECO:0007669"/>
    <property type="project" value="UniProtKB-EC"/>
</dbReference>
<comment type="similarity">
    <text evidence="5 9">In the C-terminal section; belongs to the HTP reductase family.</text>
</comment>
<evidence type="ECO:0000313" key="14">
    <source>
        <dbReference type="Proteomes" id="UP000297225"/>
    </source>
</evidence>
<keyword evidence="9 13" id="KW-0378">Hydrolase</keyword>
<evidence type="ECO:0000256" key="4">
    <source>
        <dbReference type="ARBA" id="ARBA00005259"/>
    </source>
</evidence>
<accession>A0A4Y8WQH8</accession>
<comment type="similarity">
    <text evidence="4 9">In the N-terminal section; belongs to the cytidine and deoxycytidylate deaminase family.</text>
</comment>
<dbReference type="InterPro" id="IPR050765">
    <property type="entry name" value="Riboflavin_Biosynth_HTPR"/>
</dbReference>
<sequence>MERAIYLASRAEAHLIQTNPRVGAVLVHQDRIIGEGYHMKRGEGHAEVNCMASVRPVHRHLIPDSTMYVSLEPCAHQGRTPSCARMLVAEKVKRVVVGTLDPFPEVSGKGCEILRQGGIEVEVGLMQEECRELAKVFLTNQVQKRPYITLKWAESADGFIDRLRSPQENAAKISTPFIQLLTHKMRGEHCGILIGKNTLLMDNPSLTNRLFPGLPSPQVFVLDRSKATASLVSDRERWHLLSDTDHLPRLMTWLLEQGVTSLLVEGGTQVHQSFIHAGLWDMIRREVSPITLGNGVPAPVLPHILLPTYSEDIDGHLLYYYNR</sequence>
<dbReference type="SUPFAM" id="SSF53597">
    <property type="entry name" value="Dihydrofolate reductase-like"/>
    <property type="match status" value="1"/>
</dbReference>
<keyword evidence="9" id="KW-0686">Riboflavin biosynthesis</keyword>
<reference evidence="13 14" key="1">
    <citation type="submission" date="2019-03" db="EMBL/GenBank/DDBJ databases">
        <title>Porphyromonas levii Isolated from the Uterus of Dairy Cows.</title>
        <authorList>
            <person name="Francis A.M."/>
        </authorList>
    </citation>
    <scope>NUCLEOTIDE SEQUENCE [LARGE SCALE GENOMIC DNA]</scope>
    <source>
        <strain evidence="13 14">AF5678</strain>
    </source>
</reference>
<name>A0A4Y8WQH8_9PORP</name>
<dbReference type="PIRSF" id="PIRSF006769">
    <property type="entry name" value="RibD"/>
    <property type="match status" value="1"/>
</dbReference>